<dbReference type="CDD" id="cd02440">
    <property type="entry name" value="AdoMet_MTases"/>
    <property type="match status" value="1"/>
</dbReference>
<dbReference type="PANTHER" id="PTHR43712">
    <property type="entry name" value="PUTATIVE (AFU_ORTHOLOGUE AFUA_4G14580)-RELATED"/>
    <property type="match status" value="1"/>
</dbReference>
<dbReference type="PIRSF" id="PIRSF005739">
    <property type="entry name" value="O-mtase"/>
    <property type="match status" value="1"/>
</dbReference>
<feature type="domain" description="BVU-1015-like N-terminal dimerisation-like" evidence="5">
    <location>
        <begin position="21"/>
        <end position="88"/>
    </location>
</feature>
<evidence type="ECO:0000259" key="4">
    <source>
        <dbReference type="Pfam" id="PF00891"/>
    </source>
</evidence>
<evidence type="ECO:0000256" key="1">
    <source>
        <dbReference type="ARBA" id="ARBA00022603"/>
    </source>
</evidence>
<dbReference type="InterPro" id="IPR036388">
    <property type="entry name" value="WH-like_DNA-bd_sf"/>
</dbReference>
<dbReference type="RefSeq" id="WP_115428562.1">
    <property type="nucleotide sequence ID" value="NZ_CP031367.1"/>
</dbReference>
<evidence type="ECO:0000313" key="9">
    <source>
        <dbReference type="Proteomes" id="UP000289132"/>
    </source>
</evidence>
<evidence type="ECO:0000256" key="2">
    <source>
        <dbReference type="ARBA" id="ARBA00022679"/>
    </source>
</evidence>
<evidence type="ECO:0000313" key="7">
    <source>
        <dbReference type="EMBL" id="RXJ90948.1"/>
    </source>
</evidence>
<dbReference type="SUPFAM" id="SSF53335">
    <property type="entry name" value="S-adenosyl-L-methionine-dependent methyltransferases"/>
    <property type="match status" value="1"/>
</dbReference>
<dbReference type="PROSITE" id="PS51683">
    <property type="entry name" value="SAM_OMT_II"/>
    <property type="match status" value="1"/>
</dbReference>
<dbReference type="Gene3D" id="1.10.10.10">
    <property type="entry name" value="Winged helix-like DNA-binding domain superfamily/Winged helix DNA-binding domain"/>
    <property type="match status" value="1"/>
</dbReference>
<name>A0AAD0QK89_9BACT</name>
<organism evidence="6 8">
    <name type="scientific">Aliarcobacter trophiarum LMG 25534</name>
    <dbReference type="NCBI Taxonomy" id="1032241"/>
    <lineage>
        <taxon>Bacteria</taxon>
        <taxon>Pseudomonadati</taxon>
        <taxon>Campylobacterota</taxon>
        <taxon>Epsilonproteobacteria</taxon>
        <taxon>Campylobacterales</taxon>
        <taxon>Arcobacteraceae</taxon>
        <taxon>Aliarcobacter</taxon>
    </lineage>
</organism>
<dbReference type="Pfam" id="PF00891">
    <property type="entry name" value="Methyltransf_2"/>
    <property type="match status" value="1"/>
</dbReference>
<keyword evidence="9" id="KW-1185">Reference proteome</keyword>
<reference evidence="6 8" key="2">
    <citation type="submission" date="2018-07" db="EMBL/GenBank/DDBJ databases">
        <title>Complete genome of the Arcobacter trophiarum type strain LMG 25534.</title>
        <authorList>
            <person name="Miller W.G."/>
            <person name="Yee E."/>
        </authorList>
    </citation>
    <scope>NUCLEOTIDE SEQUENCE [LARGE SCALE GENOMIC DNA]</scope>
    <source>
        <strain evidence="6 8">LMG 25534</strain>
    </source>
</reference>
<dbReference type="PANTHER" id="PTHR43712:SF2">
    <property type="entry name" value="O-METHYLTRANSFERASE CICE"/>
    <property type="match status" value="1"/>
</dbReference>
<dbReference type="EMBL" id="CP031367">
    <property type="protein sequence ID" value="AXK49058.1"/>
    <property type="molecule type" value="Genomic_DNA"/>
</dbReference>
<evidence type="ECO:0000313" key="6">
    <source>
        <dbReference type="EMBL" id="AXK49058.1"/>
    </source>
</evidence>
<dbReference type="InterPro" id="IPR016461">
    <property type="entry name" value="COMT-like"/>
</dbReference>
<dbReference type="InterPro" id="IPR001077">
    <property type="entry name" value="COMT_C"/>
</dbReference>
<dbReference type="Pfam" id="PF21212">
    <property type="entry name" value="Dimerisation2-like_dom"/>
    <property type="match status" value="1"/>
</dbReference>
<proteinExistence type="predicted"/>
<evidence type="ECO:0000259" key="5">
    <source>
        <dbReference type="Pfam" id="PF21212"/>
    </source>
</evidence>
<evidence type="ECO:0000313" key="8">
    <source>
        <dbReference type="Proteomes" id="UP000254504"/>
    </source>
</evidence>
<dbReference type="GO" id="GO:0008171">
    <property type="term" value="F:O-methyltransferase activity"/>
    <property type="evidence" value="ECO:0007669"/>
    <property type="project" value="InterPro"/>
</dbReference>
<dbReference type="GO" id="GO:0032259">
    <property type="term" value="P:methylation"/>
    <property type="evidence" value="ECO:0007669"/>
    <property type="project" value="UniProtKB-KW"/>
</dbReference>
<keyword evidence="3" id="KW-0949">S-adenosyl-L-methionine</keyword>
<dbReference type="EMBL" id="PDKD01000011">
    <property type="protein sequence ID" value="RXJ90948.1"/>
    <property type="molecule type" value="Genomic_DNA"/>
</dbReference>
<dbReference type="Proteomes" id="UP000289132">
    <property type="component" value="Unassembled WGS sequence"/>
</dbReference>
<keyword evidence="1 6" id="KW-0489">Methyltransferase</keyword>
<gene>
    <name evidence="6" type="ORF">ATR_1199</name>
    <name evidence="7" type="ORF">CRU87_06890</name>
</gene>
<keyword evidence="2" id="KW-0808">Transferase</keyword>
<dbReference type="KEGG" id="atp:ATR_1199"/>
<feature type="domain" description="O-methyltransferase C-terminal" evidence="4">
    <location>
        <begin position="176"/>
        <end position="332"/>
    </location>
</feature>
<reference evidence="7 9" key="1">
    <citation type="submission" date="2017-10" db="EMBL/GenBank/DDBJ databases">
        <title>Genomics of the genus Arcobacter.</title>
        <authorList>
            <person name="Perez-Cataluna A."/>
            <person name="Figueras M.J."/>
        </authorList>
    </citation>
    <scope>NUCLEOTIDE SEQUENCE [LARGE SCALE GENOMIC DNA]</scope>
    <source>
        <strain evidence="7 9">LMG 25534</strain>
    </source>
</reference>
<dbReference type="Proteomes" id="UP000254504">
    <property type="component" value="Chromosome"/>
</dbReference>
<dbReference type="InterPro" id="IPR029063">
    <property type="entry name" value="SAM-dependent_MTases_sf"/>
</dbReference>
<accession>A0AAD0QK89</accession>
<dbReference type="Gene3D" id="3.40.50.150">
    <property type="entry name" value="Vaccinia Virus protein VP39"/>
    <property type="match status" value="1"/>
</dbReference>
<dbReference type="Gene3D" id="1.20.58.1390">
    <property type="match status" value="1"/>
</dbReference>
<dbReference type="InterPro" id="IPR049480">
    <property type="entry name" value="BVU_1015-like_N"/>
</dbReference>
<evidence type="ECO:0000256" key="3">
    <source>
        <dbReference type="ARBA" id="ARBA00022691"/>
    </source>
</evidence>
<dbReference type="AlphaFoldDB" id="A0AAD0QK89"/>
<protein>
    <submittedName>
        <fullName evidence="6">SAM-dependent methyltransferase</fullName>
    </submittedName>
</protein>
<sequence length="354" mass="40954">MNNGFFKNAEKLTRLEALYEASKIAFAPIVFQVARALRDLKILEILIENRDGLTIEELANKSELSIYAIKVLSETAISSNILYEKENKLYISKVGIFINSDEMTKINMNYNHYVNYLGLYNLEESIKNKKPEGLKVFGDWETIYPALSSLPKKVQDSWFEFDHFYSDSGFPTAIEYLKNLNIKTILDIGGNTGKFAMELSKKYPKIDITIMDLPQQIKLAKKNIYEKNLTNISFLEANVLLDTLKDIASFDTIWMSQFLDCFEDEQIEMILQKIKSSKNKDAQICIMEPFWDRQNNEIASFCVINTSPYFTAMANGYSKMFRYSDFEKILKKLNFEILEVVDNIGLCQSIIRIK</sequence>